<gene>
    <name evidence="3" type="ORF">NEPTK9_001412</name>
</gene>
<dbReference type="InterPro" id="IPR025542">
    <property type="entry name" value="YacH"/>
</dbReference>
<evidence type="ECO:0000259" key="2">
    <source>
        <dbReference type="PROSITE" id="PS50151"/>
    </source>
</evidence>
<keyword evidence="4" id="KW-1185">Reference proteome</keyword>
<dbReference type="PANTHER" id="PTHR38430:SF1">
    <property type="entry name" value="PROTEIN-ARGININE KINASE ACTIVATOR PROTEIN"/>
    <property type="match status" value="1"/>
</dbReference>
<comment type="caution">
    <text evidence="3">The sequence shown here is derived from an EMBL/GenBank/DDBJ whole genome shotgun (WGS) entry which is preliminary data.</text>
</comment>
<evidence type="ECO:0000256" key="1">
    <source>
        <dbReference type="ARBA" id="ARBA00023236"/>
    </source>
</evidence>
<dbReference type="Proteomes" id="UP001194714">
    <property type="component" value="Unassembled WGS sequence"/>
</dbReference>
<dbReference type="InterPro" id="IPR036876">
    <property type="entry name" value="UVR_dom_sf"/>
</dbReference>
<accession>A0ABS0B2V1</accession>
<sequence>MNFSFPPGSEGQNDPYSIGVCGHFAPLNLKKNRKSPQLILVALRGFILTITTTPLIIKEVFSIRYIMTERPLECSQCKRNADVVYSEIVGEIVNTTAMCQDCPILKQKLQGKTTSDTSPKKEEGLCCNECKTSLEAVLMGEPLGCKGCYAAFEDILTDQLVEAQCVSPRLKPNPSSPIPTLHIGKSPNIDETSQHLNRICDLNEALSQALKGENYEEAAWLRDQINTLRGC</sequence>
<name>A0ABS0B2V1_9BACT</name>
<proteinExistence type="predicted"/>
<reference evidence="3 4" key="1">
    <citation type="submission" date="2020-01" db="EMBL/GenBank/DDBJ databases">
        <title>Draft genome sequence of Cand. Neptunochlamydia vexilliferae K9.</title>
        <authorList>
            <person name="Schulz F."/>
            <person name="Koestlbacher S."/>
            <person name="Wascher F."/>
            <person name="Pizzetti I."/>
            <person name="Horn M."/>
        </authorList>
    </citation>
    <scope>NUCLEOTIDE SEQUENCE [LARGE SCALE GENOMIC DNA]</scope>
    <source>
        <strain evidence="3 4">K9</strain>
    </source>
</reference>
<dbReference type="PROSITE" id="PS50151">
    <property type="entry name" value="UVR"/>
    <property type="match status" value="1"/>
</dbReference>
<dbReference type="SUPFAM" id="SSF46600">
    <property type="entry name" value="C-terminal UvrC-binding domain of UvrB"/>
    <property type="match status" value="1"/>
</dbReference>
<evidence type="ECO:0000313" key="4">
    <source>
        <dbReference type="Proteomes" id="UP001194714"/>
    </source>
</evidence>
<organism evidence="3 4">
    <name type="scientific">Candidatus Neptunichlamydia vexilliferae</name>
    <dbReference type="NCBI Taxonomy" id="1651774"/>
    <lineage>
        <taxon>Bacteria</taxon>
        <taxon>Pseudomonadati</taxon>
        <taxon>Chlamydiota</taxon>
        <taxon>Chlamydiia</taxon>
        <taxon>Parachlamydiales</taxon>
        <taxon>Simkaniaceae</taxon>
        <taxon>Candidatus Neptunichlamydia</taxon>
    </lineage>
</organism>
<dbReference type="EMBL" id="JAAEJV010000048">
    <property type="protein sequence ID" value="MBF5059890.1"/>
    <property type="molecule type" value="Genomic_DNA"/>
</dbReference>
<feature type="domain" description="UVR" evidence="2">
    <location>
        <begin position="196"/>
        <end position="231"/>
    </location>
</feature>
<dbReference type="InterPro" id="IPR001943">
    <property type="entry name" value="UVR_dom"/>
</dbReference>
<keyword evidence="1" id="KW-0742">SOS response</keyword>
<dbReference type="Pfam" id="PF02151">
    <property type="entry name" value="UVR"/>
    <property type="match status" value="1"/>
</dbReference>
<dbReference type="PANTHER" id="PTHR38430">
    <property type="entry name" value="PROTEIN-ARGININE KINASE ACTIVATOR PROTEIN"/>
    <property type="match status" value="1"/>
</dbReference>
<evidence type="ECO:0000313" key="3">
    <source>
        <dbReference type="EMBL" id="MBF5059890.1"/>
    </source>
</evidence>
<protein>
    <recommendedName>
        <fullName evidence="2">UVR domain-containing protein</fullName>
    </recommendedName>
</protein>
<keyword evidence="1" id="KW-0227">DNA damage</keyword>